<gene>
    <name evidence="5" type="ORF">ACFPT7_12260</name>
</gene>
<keyword evidence="6" id="KW-1185">Reference proteome</keyword>
<name>A0ABW1EGD6_9BACT</name>
<dbReference type="InterPro" id="IPR011650">
    <property type="entry name" value="Peptidase_M20_dimer"/>
</dbReference>
<organism evidence="5 6">
    <name type="scientific">Acidicapsa dinghuensis</name>
    <dbReference type="NCBI Taxonomy" id="2218256"/>
    <lineage>
        <taxon>Bacteria</taxon>
        <taxon>Pseudomonadati</taxon>
        <taxon>Acidobacteriota</taxon>
        <taxon>Terriglobia</taxon>
        <taxon>Terriglobales</taxon>
        <taxon>Acidobacteriaceae</taxon>
        <taxon>Acidicapsa</taxon>
    </lineage>
</organism>
<feature type="domain" description="Peptidase M20 dimerisation" evidence="4">
    <location>
        <begin position="207"/>
        <end position="353"/>
    </location>
</feature>
<dbReference type="PANTHER" id="PTHR43270">
    <property type="entry name" value="BETA-ALA-HIS DIPEPTIDASE"/>
    <property type="match status" value="1"/>
</dbReference>
<evidence type="ECO:0000259" key="4">
    <source>
        <dbReference type="Pfam" id="PF07687"/>
    </source>
</evidence>
<dbReference type="Gene3D" id="3.30.70.360">
    <property type="match status" value="1"/>
</dbReference>
<dbReference type="RefSeq" id="WP_263339425.1">
    <property type="nucleotide sequence ID" value="NZ_JAGSYH010000005.1"/>
</dbReference>
<protein>
    <submittedName>
        <fullName evidence="5">M20/M25/M40 family metallo-hydrolase</fullName>
    </submittedName>
</protein>
<accession>A0ABW1EGD6</accession>
<comment type="caution">
    <text evidence="5">The sequence shown here is derived from an EMBL/GenBank/DDBJ whole genome shotgun (WGS) entry which is preliminary data.</text>
</comment>
<evidence type="ECO:0000313" key="5">
    <source>
        <dbReference type="EMBL" id="MFC5863070.1"/>
    </source>
</evidence>
<dbReference type="Pfam" id="PF07687">
    <property type="entry name" value="M20_dimer"/>
    <property type="match status" value="1"/>
</dbReference>
<keyword evidence="1" id="KW-0645">Protease</keyword>
<dbReference type="InterPro" id="IPR051458">
    <property type="entry name" value="Cyt/Met_Dipeptidase"/>
</dbReference>
<dbReference type="Pfam" id="PF01546">
    <property type="entry name" value="Peptidase_M20"/>
    <property type="match status" value="1"/>
</dbReference>
<dbReference type="InterPro" id="IPR002933">
    <property type="entry name" value="Peptidase_M20"/>
</dbReference>
<evidence type="ECO:0000313" key="6">
    <source>
        <dbReference type="Proteomes" id="UP001596091"/>
    </source>
</evidence>
<keyword evidence="3" id="KW-0378">Hydrolase</keyword>
<evidence type="ECO:0000256" key="3">
    <source>
        <dbReference type="ARBA" id="ARBA00022801"/>
    </source>
</evidence>
<dbReference type="SUPFAM" id="SSF53187">
    <property type="entry name" value="Zn-dependent exopeptidases"/>
    <property type="match status" value="1"/>
</dbReference>
<evidence type="ECO:0000256" key="1">
    <source>
        <dbReference type="ARBA" id="ARBA00022670"/>
    </source>
</evidence>
<sequence length="470" mass="50915">MAQSPAEAAKSYVEPREADLAQQFGDFLAMPNVAADPAGLKRNADFLLHELTKRGVAAQLFTQGDLPPVVYGEIQTPGAKHTIVFYAHYDGQPVTNSEWTVTPPFTPVVRDVNGERRIYGRGAGDDKAAIFAQLTALDALHAAKIPLKANIRFVWEGEEEAGSPHLEEMLDAHRDLIAGDVWLICDGPVDQSGRQTVVFGARGDTHVAITVYGPSHGLHSGHYGNWAPNPAMELVQLLAGMKDENGHVLIPHFYDGIAPLSAMEKQALAEAPVNDRMLMDAFELGHTDGGGRHLLDLINEPSLNINGISSGQTGAHAANVIPPTATADIDLRLVVGVDWKAQQQRVVDYVASRGYFVVDTEPTKEMLLSHAKVAKIFRDPASYNAVRTPLDLPIAQEVIAAVKGARGEVELLPTMGGSVPLEMMIRAAHTHTITLPIANYDDNQHAANENLRLKNLWDGVETMAALLEMD</sequence>
<dbReference type="Gene3D" id="3.40.630.10">
    <property type="entry name" value="Zn peptidases"/>
    <property type="match status" value="1"/>
</dbReference>
<dbReference type="EMBL" id="JBHSPH010000003">
    <property type="protein sequence ID" value="MFC5863070.1"/>
    <property type="molecule type" value="Genomic_DNA"/>
</dbReference>
<keyword evidence="2" id="KW-0479">Metal-binding</keyword>
<dbReference type="PANTHER" id="PTHR43270:SF8">
    <property type="entry name" value="DI- AND TRIPEPTIDASE DUG2-RELATED"/>
    <property type="match status" value="1"/>
</dbReference>
<dbReference type="Proteomes" id="UP001596091">
    <property type="component" value="Unassembled WGS sequence"/>
</dbReference>
<proteinExistence type="predicted"/>
<evidence type="ECO:0000256" key="2">
    <source>
        <dbReference type="ARBA" id="ARBA00022723"/>
    </source>
</evidence>
<reference evidence="6" key="1">
    <citation type="journal article" date="2019" name="Int. J. Syst. Evol. Microbiol.">
        <title>The Global Catalogue of Microorganisms (GCM) 10K type strain sequencing project: providing services to taxonomists for standard genome sequencing and annotation.</title>
        <authorList>
            <consortium name="The Broad Institute Genomics Platform"/>
            <consortium name="The Broad Institute Genome Sequencing Center for Infectious Disease"/>
            <person name="Wu L."/>
            <person name="Ma J."/>
        </authorList>
    </citation>
    <scope>NUCLEOTIDE SEQUENCE [LARGE SCALE GENOMIC DNA]</scope>
    <source>
        <strain evidence="6">JCM 4087</strain>
    </source>
</reference>